<evidence type="ECO:0000313" key="3">
    <source>
        <dbReference type="Proteomes" id="UP000271573"/>
    </source>
</evidence>
<dbReference type="AlphaFoldDB" id="A0A3G9IYI1"/>
<protein>
    <recommendedName>
        <fullName evidence="1">Bacteriophage Mx8 p63 C-terminal domain-containing protein</fullName>
    </recommendedName>
</protein>
<sequence>MTYDNDDMTGSMGGKARAAALTREQRSEIAKKAAASRWMAVPEAVCGSADTPLMIGDTAIECYVLEDGTRVIMQSSFLHAFGRARTVRRTDDTIPPMMQGQALRPFITDEVIARSKPIPFEVNGRRAVGYNAEALPDVCEAFLAARAAGVLPTNQRPIAIQAELLMRGLARVGIIALVDEATGYQDVRTKDALAKILEEFVARELQPYLTTFPPEFYREMFRLRDLPYSVESARRPQYFGHLTNDIIYKRIAPGVLEELKNVQDKDGSGNPKHKLFQRLTQNIGYPKLREHLGSVVTLMRLSSDWDDFKAKLDTIHPVIDGQEMLPISVQVQPKPKNEPAWQTPDSN</sequence>
<dbReference type="InterPro" id="IPR018874">
    <property type="entry name" value="Phage_Mx8_p63_C"/>
</dbReference>
<feature type="domain" description="Bacteriophage Mx8 p63 C-terminal" evidence="1">
    <location>
        <begin position="196"/>
        <end position="288"/>
    </location>
</feature>
<name>A0A3G9IYI1_9ACTN</name>
<accession>A0A3G9IYI1</accession>
<dbReference type="Proteomes" id="UP000271573">
    <property type="component" value="Chromosome"/>
</dbReference>
<keyword evidence="3" id="KW-1185">Reference proteome</keyword>
<evidence type="ECO:0000313" key="2">
    <source>
        <dbReference type="EMBL" id="BBH16368.1"/>
    </source>
</evidence>
<gene>
    <name evidence="2" type="ORF">Back2_06550</name>
</gene>
<organism evidence="2 3">
    <name type="scientific">Nocardioides baekrokdamisoli</name>
    <dbReference type="NCBI Taxonomy" id="1804624"/>
    <lineage>
        <taxon>Bacteria</taxon>
        <taxon>Bacillati</taxon>
        <taxon>Actinomycetota</taxon>
        <taxon>Actinomycetes</taxon>
        <taxon>Propionibacteriales</taxon>
        <taxon>Nocardioidaceae</taxon>
        <taxon>Nocardioides</taxon>
    </lineage>
</organism>
<dbReference type="EMBL" id="AP019307">
    <property type="protein sequence ID" value="BBH16368.1"/>
    <property type="molecule type" value="Genomic_DNA"/>
</dbReference>
<reference evidence="2 3" key="1">
    <citation type="submission" date="2018-11" db="EMBL/GenBank/DDBJ databases">
        <title>Complete genome sequence of Nocardioides baekrokdamisoli strain KCTC 39748.</title>
        <authorList>
            <person name="Kang S.W."/>
            <person name="Lee K.C."/>
            <person name="Kim K.K."/>
            <person name="Kim J.S."/>
            <person name="Kim D.S."/>
            <person name="Ko S.H."/>
            <person name="Yang S.H."/>
            <person name="Shin Y.K."/>
            <person name="Lee J.S."/>
        </authorList>
    </citation>
    <scope>NUCLEOTIDE SEQUENCE [LARGE SCALE GENOMIC DNA]</scope>
    <source>
        <strain evidence="2 3">KCTC 39748</strain>
    </source>
</reference>
<dbReference type="RefSeq" id="WP_197715238.1">
    <property type="nucleotide sequence ID" value="NZ_AP019307.1"/>
</dbReference>
<proteinExistence type="predicted"/>
<dbReference type="KEGG" id="nbe:Back2_06550"/>
<evidence type="ECO:0000259" key="1">
    <source>
        <dbReference type="Pfam" id="PF10546"/>
    </source>
</evidence>
<dbReference type="Pfam" id="PF10546">
    <property type="entry name" value="P63C"/>
    <property type="match status" value="1"/>
</dbReference>